<feature type="non-terminal residue" evidence="2">
    <location>
        <position position="95"/>
    </location>
</feature>
<feature type="region of interest" description="Disordered" evidence="1">
    <location>
        <begin position="73"/>
        <end position="95"/>
    </location>
</feature>
<sequence>MTLGAAVSNVVAAVPAVNAAGIETAAGIVLANKAIAAAVGAHLTAIHAAALSRGLAPELFVPGIEARRTVLIRRGTDKGRTEGDSNSESNDGLVH</sequence>
<evidence type="ECO:0000313" key="2">
    <source>
        <dbReference type="EMBL" id="KAG0287357.1"/>
    </source>
</evidence>
<evidence type="ECO:0000313" key="3">
    <source>
        <dbReference type="Proteomes" id="UP000823405"/>
    </source>
</evidence>
<feature type="compositionally biased region" description="Basic and acidic residues" evidence="1">
    <location>
        <begin position="74"/>
        <end position="83"/>
    </location>
</feature>
<organism evidence="2 3">
    <name type="scientific">Linnemannia gamsii</name>
    <dbReference type="NCBI Taxonomy" id="64522"/>
    <lineage>
        <taxon>Eukaryota</taxon>
        <taxon>Fungi</taxon>
        <taxon>Fungi incertae sedis</taxon>
        <taxon>Mucoromycota</taxon>
        <taxon>Mortierellomycotina</taxon>
        <taxon>Mortierellomycetes</taxon>
        <taxon>Mortierellales</taxon>
        <taxon>Mortierellaceae</taxon>
        <taxon>Linnemannia</taxon>
    </lineage>
</organism>
<reference evidence="2" key="1">
    <citation type="journal article" date="2020" name="Fungal Divers.">
        <title>Resolving the Mortierellaceae phylogeny through synthesis of multi-gene phylogenetics and phylogenomics.</title>
        <authorList>
            <person name="Vandepol N."/>
            <person name="Liber J."/>
            <person name="Desiro A."/>
            <person name="Na H."/>
            <person name="Kennedy M."/>
            <person name="Barry K."/>
            <person name="Grigoriev I.V."/>
            <person name="Miller A.N."/>
            <person name="O'Donnell K."/>
            <person name="Stajich J.E."/>
            <person name="Bonito G."/>
        </authorList>
    </citation>
    <scope>NUCLEOTIDE SEQUENCE</scope>
    <source>
        <strain evidence="2">NVP60</strain>
    </source>
</reference>
<gene>
    <name evidence="2" type="ORF">BGZ97_007122</name>
</gene>
<protein>
    <submittedName>
        <fullName evidence="2">Uncharacterized protein</fullName>
    </submittedName>
</protein>
<name>A0A9P6QR00_9FUNG</name>
<comment type="caution">
    <text evidence="2">The sequence shown here is derived from an EMBL/GenBank/DDBJ whole genome shotgun (WGS) entry which is preliminary data.</text>
</comment>
<feature type="compositionally biased region" description="Polar residues" evidence="1">
    <location>
        <begin position="84"/>
        <end position="95"/>
    </location>
</feature>
<dbReference type="Proteomes" id="UP000823405">
    <property type="component" value="Unassembled WGS sequence"/>
</dbReference>
<keyword evidence="3" id="KW-1185">Reference proteome</keyword>
<dbReference type="OrthoDB" id="2434446at2759"/>
<evidence type="ECO:0000256" key="1">
    <source>
        <dbReference type="SAM" id="MobiDB-lite"/>
    </source>
</evidence>
<dbReference type="EMBL" id="JAAAIN010003156">
    <property type="protein sequence ID" value="KAG0287357.1"/>
    <property type="molecule type" value="Genomic_DNA"/>
</dbReference>
<dbReference type="AlphaFoldDB" id="A0A9P6QR00"/>
<accession>A0A9P6QR00</accession>
<proteinExistence type="predicted"/>